<proteinExistence type="predicted"/>
<dbReference type="InterPro" id="IPR014054">
    <property type="entry name" value="Phage_regulatory_Rha"/>
</dbReference>
<dbReference type="EMBL" id="JTHG01000066">
    <property type="protein sequence ID" value="KMO25065.1"/>
    <property type="molecule type" value="Genomic_DNA"/>
</dbReference>
<evidence type="ECO:0000313" key="4">
    <source>
        <dbReference type="Proteomes" id="UP000036471"/>
    </source>
</evidence>
<organism evidence="3 4">
    <name type="scientific">Methylobacterium indicum</name>
    <dbReference type="NCBI Taxonomy" id="1775910"/>
    <lineage>
        <taxon>Bacteria</taxon>
        <taxon>Pseudomonadati</taxon>
        <taxon>Pseudomonadota</taxon>
        <taxon>Alphaproteobacteria</taxon>
        <taxon>Hyphomicrobiales</taxon>
        <taxon>Methylobacteriaceae</taxon>
        <taxon>Methylobacterium</taxon>
    </lineage>
</organism>
<name>A0ABR5HES1_9HYPH</name>
<accession>A0ABR5HES1</accession>
<feature type="domain" description="Antirepressor protein C-terminal" evidence="2">
    <location>
        <begin position="137"/>
        <end position="239"/>
    </location>
</feature>
<sequence>MLRSTEAGSPLTMSSREIAQRTGKDHKNVLADIRKMLAELGKAEADFSAAALVPGPNGSSRSVEVFHLPKRECLILVSGYSIPLRAAIIDRWQELEAQAAGPAIPNFADPVAAARAWADEMEKNAQARARIEEQNRALADMTPKADGYDRISKSAGEFTLTAAAKVLGRQPKDLIAYMKNNRWIYRRTPDGPWLGYQDRLQSELLAEKIFKRETEKGEKAYPSVVVTPKGITRLERELSAH</sequence>
<reference evidence="3 4" key="1">
    <citation type="submission" date="2014-11" db="EMBL/GenBank/DDBJ databases">
        <title>Comparative genomics of Methylobacterium species.</title>
        <authorList>
            <person name="Chaudhry V."/>
            <person name="Patil P.B."/>
        </authorList>
    </citation>
    <scope>NUCLEOTIDE SEQUENCE [LARGE SCALE GENOMIC DNA]</scope>
    <source>
        <strain evidence="3 4">SE3.6</strain>
    </source>
</reference>
<keyword evidence="4" id="KW-1185">Reference proteome</keyword>
<comment type="caution">
    <text evidence="3">The sequence shown here is derived from an EMBL/GenBank/DDBJ whole genome shotgun (WGS) entry which is preliminary data.</text>
</comment>
<evidence type="ECO:0000259" key="2">
    <source>
        <dbReference type="Pfam" id="PF03374"/>
    </source>
</evidence>
<dbReference type="Pfam" id="PF03374">
    <property type="entry name" value="ANT"/>
    <property type="match status" value="1"/>
</dbReference>
<dbReference type="Proteomes" id="UP000036471">
    <property type="component" value="Unassembled WGS sequence"/>
</dbReference>
<evidence type="ECO:0000313" key="3">
    <source>
        <dbReference type="EMBL" id="KMO25065.1"/>
    </source>
</evidence>
<gene>
    <name evidence="3" type="ORF">QR79_09755</name>
</gene>
<protein>
    <recommendedName>
        <fullName evidence="2">Antirepressor protein C-terminal domain-containing protein</fullName>
    </recommendedName>
</protein>
<evidence type="ECO:0000256" key="1">
    <source>
        <dbReference type="SAM" id="MobiDB-lite"/>
    </source>
</evidence>
<dbReference type="InterPro" id="IPR005039">
    <property type="entry name" value="Ant_C"/>
</dbReference>
<dbReference type="Pfam" id="PF09669">
    <property type="entry name" value="Phage_pRha"/>
    <property type="match status" value="1"/>
</dbReference>
<feature type="region of interest" description="Disordered" evidence="1">
    <location>
        <begin position="1"/>
        <end position="24"/>
    </location>
</feature>